<feature type="transmembrane region" description="Helical" evidence="1">
    <location>
        <begin position="48"/>
        <end position="66"/>
    </location>
</feature>
<gene>
    <name evidence="2" type="ORF">ABB30_10910</name>
</gene>
<dbReference type="EMBL" id="LDJM01000026">
    <property type="protein sequence ID" value="KRG75999.1"/>
    <property type="molecule type" value="Genomic_DNA"/>
</dbReference>
<keyword evidence="1" id="KW-1133">Transmembrane helix</keyword>
<evidence type="ECO:0008006" key="4">
    <source>
        <dbReference type="Google" id="ProtNLM"/>
    </source>
</evidence>
<feature type="transmembrane region" description="Helical" evidence="1">
    <location>
        <begin position="116"/>
        <end position="136"/>
    </location>
</feature>
<keyword evidence="1" id="KW-0812">Transmembrane</keyword>
<reference evidence="2 3" key="1">
    <citation type="submission" date="2015-05" db="EMBL/GenBank/DDBJ databases">
        <title>Genome sequencing and analysis of members of genus Stenotrophomonas.</title>
        <authorList>
            <person name="Patil P.P."/>
            <person name="Midha S."/>
            <person name="Patil P.B."/>
        </authorList>
    </citation>
    <scope>NUCLEOTIDE SEQUENCE [LARGE SCALE GENOMIC DNA]</scope>
    <source>
        <strain evidence="2 3">DSM 24757</strain>
    </source>
</reference>
<accession>A0A0R0D1Q0</accession>
<protein>
    <recommendedName>
        <fullName evidence="4">Transmembrane protein</fullName>
    </recommendedName>
</protein>
<evidence type="ECO:0000313" key="3">
    <source>
        <dbReference type="Proteomes" id="UP000050956"/>
    </source>
</evidence>
<feature type="transmembrane region" description="Helical" evidence="1">
    <location>
        <begin position="19"/>
        <end position="42"/>
    </location>
</feature>
<dbReference type="AlphaFoldDB" id="A0A0R0D1Q0"/>
<name>A0A0R0D1Q0_9GAMM</name>
<organism evidence="2 3">
    <name type="scientific">Stenotrophomonas ginsengisoli</name>
    <dbReference type="NCBI Taxonomy" id="336566"/>
    <lineage>
        <taxon>Bacteria</taxon>
        <taxon>Pseudomonadati</taxon>
        <taxon>Pseudomonadota</taxon>
        <taxon>Gammaproteobacteria</taxon>
        <taxon>Lysobacterales</taxon>
        <taxon>Lysobacteraceae</taxon>
        <taxon>Stenotrophomonas</taxon>
    </lineage>
</organism>
<evidence type="ECO:0000256" key="1">
    <source>
        <dbReference type="SAM" id="Phobius"/>
    </source>
</evidence>
<evidence type="ECO:0000313" key="2">
    <source>
        <dbReference type="EMBL" id="KRG75999.1"/>
    </source>
</evidence>
<dbReference type="Proteomes" id="UP000050956">
    <property type="component" value="Unassembled WGS sequence"/>
</dbReference>
<keyword evidence="3" id="KW-1185">Reference proteome</keyword>
<comment type="caution">
    <text evidence="2">The sequence shown here is derived from an EMBL/GenBank/DDBJ whole genome shotgun (WGS) entry which is preliminary data.</text>
</comment>
<dbReference type="PATRIC" id="fig|336566.3.peg.1604"/>
<proteinExistence type="predicted"/>
<dbReference type="RefSeq" id="WP_057638334.1">
    <property type="nucleotide sequence ID" value="NZ_LDJM01000026.1"/>
</dbReference>
<dbReference type="STRING" id="336566.ABB30_10910"/>
<keyword evidence="1" id="KW-0472">Membrane</keyword>
<sequence>MTCVPSPDWAGSLYKGLSLVTAGLSLPIIAVTVVFGGLPMLAEFPSPLSWWFLSVFGLVLSGWLAWYRLTVAFWRHGSAGLRDAARVWWWLLQLAILCSLWFFLAEAVSTLREGRANIIVYGVLTAQLSSLYLLYLRYRTR</sequence>
<feature type="transmembrane region" description="Helical" evidence="1">
    <location>
        <begin position="87"/>
        <end position="104"/>
    </location>
</feature>
<dbReference type="OrthoDB" id="9850251at2"/>